<evidence type="ECO:0000313" key="3">
    <source>
        <dbReference type="Proteomes" id="UP000559987"/>
    </source>
</evidence>
<sequence length="103" mass="12087">MQKTMSRFKKRRWRRDHLNRRTDYPSWGKEFFGERIYGLRYLLLALFVCCFVTFAMLLQLESYGFWEAKGARVGGVVGHGIAYIFAAISMGLLLAIIKEWRGD</sequence>
<dbReference type="EMBL" id="JACHXZ010000007">
    <property type="protein sequence ID" value="MBB3170199.1"/>
    <property type="molecule type" value="Genomic_DNA"/>
</dbReference>
<reference evidence="2 3" key="1">
    <citation type="submission" date="2020-08" db="EMBL/GenBank/DDBJ databases">
        <title>Genomic Encyclopedia of Type Strains, Phase III (KMG-III): the genomes of soil and plant-associated and newly described type strains.</title>
        <authorList>
            <person name="Whitman W."/>
        </authorList>
    </citation>
    <scope>NUCLEOTIDE SEQUENCE [LARGE SCALE GENOMIC DNA]</scope>
    <source>
        <strain evidence="2 3">CECT 8571</strain>
    </source>
</reference>
<proteinExistence type="predicted"/>
<dbReference type="AlphaFoldDB" id="A0A839UUU1"/>
<organism evidence="2 3">
    <name type="scientific">Simiduia aestuariiviva</name>
    <dbReference type="NCBI Taxonomy" id="1510459"/>
    <lineage>
        <taxon>Bacteria</taxon>
        <taxon>Pseudomonadati</taxon>
        <taxon>Pseudomonadota</taxon>
        <taxon>Gammaproteobacteria</taxon>
        <taxon>Cellvibrionales</taxon>
        <taxon>Cellvibrionaceae</taxon>
        <taxon>Simiduia</taxon>
    </lineage>
</organism>
<comment type="caution">
    <text evidence="2">The sequence shown here is derived from an EMBL/GenBank/DDBJ whole genome shotgun (WGS) entry which is preliminary data.</text>
</comment>
<keyword evidence="1" id="KW-0812">Transmembrane</keyword>
<dbReference type="Proteomes" id="UP000559987">
    <property type="component" value="Unassembled WGS sequence"/>
</dbReference>
<evidence type="ECO:0000256" key="1">
    <source>
        <dbReference type="SAM" id="Phobius"/>
    </source>
</evidence>
<name>A0A839UUU1_9GAMM</name>
<accession>A0A839UUU1</accession>
<keyword evidence="1" id="KW-0472">Membrane</keyword>
<evidence type="ECO:0000313" key="2">
    <source>
        <dbReference type="EMBL" id="MBB3170199.1"/>
    </source>
</evidence>
<keyword evidence="3" id="KW-1185">Reference proteome</keyword>
<keyword evidence="1" id="KW-1133">Transmembrane helix</keyword>
<gene>
    <name evidence="2" type="ORF">FHS30_003422</name>
</gene>
<protein>
    <submittedName>
        <fullName evidence="2">Uncharacterized protein</fullName>
    </submittedName>
</protein>
<dbReference type="RefSeq" id="WP_183911697.1">
    <property type="nucleotide sequence ID" value="NZ_JACHXZ010000007.1"/>
</dbReference>
<feature type="transmembrane region" description="Helical" evidence="1">
    <location>
        <begin position="41"/>
        <end position="60"/>
    </location>
</feature>
<feature type="transmembrane region" description="Helical" evidence="1">
    <location>
        <begin position="80"/>
        <end position="97"/>
    </location>
</feature>